<evidence type="ECO:0000256" key="5">
    <source>
        <dbReference type="ARBA" id="ARBA00013189"/>
    </source>
</evidence>
<accession>A0A8J3MB41</accession>
<dbReference type="InterPro" id="IPR036291">
    <property type="entry name" value="NAD(P)-bd_dom_sf"/>
</dbReference>
<dbReference type="InterPro" id="IPR005886">
    <property type="entry name" value="UDP_G4E"/>
</dbReference>
<dbReference type="InterPro" id="IPR001509">
    <property type="entry name" value="Epimerase_deHydtase"/>
</dbReference>
<dbReference type="Gene3D" id="3.40.50.720">
    <property type="entry name" value="NAD(P)-binding Rossmann-like Domain"/>
    <property type="match status" value="1"/>
</dbReference>
<organism evidence="12 13">
    <name type="scientific">Seohaeicola zhoushanensis</name>
    <dbReference type="NCBI Taxonomy" id="1569283"/>
    <lineage>
        <taxon>Bacteria</taxon>
        <taxon>Pseudomonadati</taxon>
        <taxon>Pseudomonadota</taxon>
        <taxon>Alphaproteobacteria</taxon>
        <taxon>Rhodobacterales</taxon>
        <taxon>Roseobacteraceae</taxon>
        <taxon>Seohaeicola</taxon>
    </lineage>
</organism>
<dbReference type="PROSITE" id="PS51257">
    <property type="entry name" value="PROKAR_LIPOPROTEIN"/>
    <property type="match status" value="1"/>
</dbReference>
<reference evidence="12" key="2">
    <citation type="submission" date="2020-09" db="EMBL/GenBank/DDBJ databases">
        <authorList>
            <person name="Sun Q."/>
            <person name="Kim S."/>
        </authorList>
    </citation>
    <scope>NUCLEOTIDE SEQUENCE</scope>
    <source>
        <strain evidence="12">KCTC 42650</strain>
    </source>
</reference>
<name>A0A8J3MB41_9RHOB</name>
<dbReference type="EC" id="5.1.3.2" evidence="5 10"/>
<comment type="cofactor">
    <cofactor evidence="2 10">
        <name>NAD(+)</name>
        <dbReference type="ChEBI" id="CHEBI:57540"/>
    </cofactor>
</comment>
<dbReference type="GO" id="GO:0003978">
    <property type="term" value="F:UDP-glucose 4-epimerase activity"/>
    <property type="evidence" value="ECO:0007669"/>
    <property type="project" value="UniProtKB-UniRule"/>
</dbReference>
<dbReference type="CDD" id="cd05247">
    <property type="entry name" value="UDP_G4E_1_SDR_e"/>
    <property type="match status" value="1"/>
</dbReference>
<dbReference type="EMBL" id="BNCJ01000048">
    <property type="protein sequence ID" value="GHF75770.1"/>
    <property type="molecule type" value="Genomic_DNA"/>
</dbReference>
<keyword evidence="9 10" id="KW-0119">Carbohydrate metabolism</keyword>
<evidence type="ECO:0000256" key="6">
    <source>
        <dbReference type="ARBA" id="ARBA00018569"/>
    </source>
</evidence>
<evidence type="ECO:0000256" key="10">
    <source>
        <dbReference type="RuleBase" id="RU366046"/>
    </source>
</evidence>
<dbReference type="PANTHER" id="PTHR43725:SF53">
    <property type="entry name" value="UDP-ARABINOSE 4-EPIMERASE 1"/>
    <property type="match status" value="1"/>
</dbReference>
<keyword evidence="13" id="KW-1185">Reference proteome</keyword>
<keyword evidence="7 10" id="KW-0520">NAD</keyword>
<evidence type="ECO:0000256" key="4">
    <source>
        <dbReference type="ARBA" id="ARBA00007637"/>
    </source>
</evidence>
<dbReference type="RefSeq" id="WP_189683117.1">
    <property type="nucleotide sequence ID" value="NZ_BNCJ01000048.1"/>
</dbReference>
<evidence type="ECO:0000256" key="1">
    <source>
        <dbReference type="ARBA" id="ARBA00000083"/>
    </source>
</evidence>
<comment type="catalytic activity">
    <reaction evidence="1 10">
        <text>UDP-alpha-D-glucose = UDP-alpha-D-galactose</text>
        <dbReference type="Rhea" id="RHEA:22168"/>
        <dbReference type="ChEBI" id="CHEBI:58885"/>
        <dbReference type="ChEBI" id="CHEBI:66914"/>
        <dbReference type="EC" id="5.1.3.2"/>
    </reaction>
</comment>
<dbReference type="GO" id="GO:0033499">
    <property type="term" value="P:galactose catabolic process via UDP-galactose, Leloir pathway"/>
    <property type="evidence" value="ECO:0007669"/>
    <property type="project" value="TreeGrafter"/>
</dbReference>
<comment type="subunit">
    <text evidence="10">Homodimer.</text>
</comment>
<proteinExistence type="inferred from homology"/>
<dbReference type="Pfam" id="PF01370">
    <property type="entry name" value="Epimerase"/>
    <property type="match status" value="1"/>
</dbReference>
<dbReference type="NCBIfam" id="TIGR01179">
    <property type="entry name" value="galE"/>
    <property type="match status" value="1"/>
</dbReference>
<evidence type="ECO:0000256" key="3">
    <source>
        <dbReference type="ARBA" id="ARBA00004947"/>
    </source>
</evidence>
<reference evidence="12" key="1">
    <citation type="journal article" date="2014" name="Int. J. Syst. Evol. Microbiol.">
        <title>Complete genome sequence of Corynebacterium casei LMG S-19264T (=DSM 44701T), isolated from a smear-ripened cheese.</title>
        <authorList>
            <consortium name="US DOE Joint Genome Institute (JGI-PGF)"/>
            <person name="Walter F."/>
            <person name="Albersmeier A."/>
            <person name="Kalinowski J."/>
            <person name="Ruckert C."/>
        </authorList>
    </citation>
    <scope>NUCLEOTIDE SEQUENCE</scope>
    <source>
        <strain evidence="12">KCTC 42650</strain>
    </source>
</reference>
<gene>
    <name evidence="12" type="primary">galE</name>
    <name evidence="12" type="ORF">GCM10017056_52710</name>
</gene>
<comment type="pathway">
    <text evidence="3 10">Carbohydrate metabolism; galactose metabolism.</text>
</comment>
<evidence type="ECO:0000256" key="2">
    <source>
        <dbReference type="ARBA" id="ARBA00001911"/>
    </source>
</evidence>
<dbReference type="AlphaFoldDB" id="A0A8J3MB41"/>
<dbReference type="UniPathway" id="UPA00214"/>
<evidence type="ECO:0000259" key="11">
    <source>
        <dbReference type="Pfam" id="PF01370"/>
    </source>
</evidence>
<dbReference type="PANTHER" id="PTHR43725">
    <property type="entry name" value="UDP-GLUCOSE 4-EPIMERASE"/>
    <property type="match status" value="1"/>
</dbReference>
<evidence type="ECO:0000313" key="13">
    <source>
        <dbReference type="Proteomes" id="UP000626220"/>
    </source>
</evidence>
<keyword evidence="8 10" id="KW-0413">Isomerase</keyword>
<evidence type="ECO:0000256" key="7">
    <source>
        <dbReference type="ARBA" id="ARBA00023027"/>
    </source>
</evidence>
<sequence>MKILITGGAGYVGSACLRHVAAQGHEVMAYDNLVMGHRSAVDGHPLVVGDIADTELLTRTLKDFGADAVMHFAAATYVGESVENPEYHYRNNITGTLSLLNAMRAADIGRMLFSSTCATYGMTESETMTEATPQAPFSPYARTKLAVEWMIRDFAHAYGMGFTLLRYFNASGGDADGRHGEDHRPENHLIPLVLEVPLGKRDHIKVFGTDYPTPDGTCIRDYVHTRDLASAHLLAIEATGEGTAEVFNIGTGNGQSVMEIIEACEKVTGREIPREVVARRPGDPPRLVADPVKLKTQLGWEPLYTNIEDTIATAWAWHQSHPNGYPD</sequence>
<evidence type="ECO:0000256" key="8">
    <source>
        <dbReference type="ARBA" id="ARBA00023235"/>
    </source>
</evidence>
<dbReference type="Gene3D" id="3.90.25.10">
    <property type="entry name" value="UDP-galactose 4-epimerase, domain 1"/>
    <property type="match status" value="1"/>
</dbReference>
<dbReference type="SUPFAM" id="SSF51735">
    <property type="entry name" value="NAD(P)-binding Rossmann-fold domains"/>
    <property type="match status" value="1"/>
</dbReference>
<feature type="domain" description="NAD-dependent epimerase/dehydratase" evidence="11">
    <location>
        <begin position="3"/>
        <end position="250"/>
    </location>
</feature>
<comment type="similarity">
    <text evidence="4 10">Belongs to the NAD(P)-dependent epimerase/dehydratase family.</text>
</comment>
<evidence type="ECO:0000313" key="12">
    <source>
        <dbReference type="EMBL" id="GHF75770.1"/>
    </source>
</evidence>
<protein>
    <recommendedName>
        <fullName evidence="6 10">UDP-glucose 4-epimerase</fullName>
        <ecNumber evidence="5 10">5.1.3.2</ecNumber>
    </recommendedName>
</protein>
<evidence type="ECO:0000256" key="9">
    <source>
        <dbReference type="ARBA" id="ARBA00023277"/>
    </source>
</evidence>
<comment type="caution">
    <text evidence="12">The sequence shown here is derived from an EMBL/GenBank/DDBJ whole genome shotgun (WGS) entry which is preliminary data.</text>
</comment>
<dbReference type="Proteomes" id="UP000626220">
    <property type="component" value="Unassembled WGS sequence"/>
</dbReference>